<organism evidence="1 2">
    <name type="scientific">Pseudonocardia endophytica</name>
    <dbReference type="NCBI Taxonomy" id="401976"/>
    <lineage>
        <taxon>Bacteria</taxon>
        <taxon>Bacillati</taxon>
        <taxon>Actinomycetota</taxon>
        <taxon>Actinomycetes</taxon>
        <taxon>Pseudonocardiales</taxon>
        <taxon>Pseudonocardiaceae</taxon>
        <taxon>Pseudonocardia</taxon>
    </lineage>
</organism>
<evidence type="ECO:0000313" key="1">
    <source>
        <dbReference type="EMBL" id="TCK24885.1"/>
    </source>
</evidence>
<comment type="caution">
    <text evidence="1">The sequence shown here is derived from an EMBL/GenBank/DDBJ whole genome shotgun (WGS) entry which is preliminary data.</text>
</comment>
<gene>
    <name evidence="1" type="ORF">EV378_0678</name>
</gene>
<reference evidence="1 2" key="1">
    <citation type="submission" date="2019-03" db="EMBL/GenBank/DDBJ databases">
        <title>Sequencing the genomes of 1000 actinobacteria strains.</title>
        <authorList>
            <person name="Klenk H.-P."/>
        </authorList>
    </citation>
    <scope>NUCLEOTIDE SEQUENCE [LARGE SCALE GENOMIC DNA]</scope>
    <source>
        <strain evidence="1 2">DSM 44969</strain>
    </source>
</reference>
<evidence type="ECO:0000313" key="2">
    <source>
        <dbReference type="Proteomes" id="UP000295560"/>
    </source>
</evidence>
<name>A0A4R1HV76_PSEEN</name>
<dbReference type="OrthoDB" id="4548523at2"/>
<dbReference type="SUPFAM" id="SSF109854">
    <property type="entry name" value="DinB/YfiT-like putative metalloenzymes"/>
    <property type="match status" value="1"/>
</dbReference>
<dbReference type="InterPro" id="IPR034660">
    <property type="entry name" value="DinB/YfiT-like"/>
</dbReference>
<sequence length="176" mass="19427">MTGSFAVLTSDERSQLEAFLDEYRERARASLDGLTDDQARRRLVPSRTTVLGLVTHLTFVERVWFGEAVAGTPRTEFGMPESSEDSFLLAETDTIETVRAAHGTACAASREIAAGLALDDVVTGHRFGPMTLRWIHLQCLREYAHHAGHADMLREQMLREPGRDDVSGSADGPAER</sequence>
<protein>
    <submittedName>
        <fullName evidence="1">Uncharacterized protein DUF664</fullName>
    </submittedName>
</protein>
<accession>A0A4R1HV76</accession>
<dbReference type="RefSeq" id="WP_132421271.1">
    <property type="nucleotide sequence ID" value="NZ_SMFZ01000001.1"/>
</dbReference>
<dbReference type="Proteomes" id="UP000295560">
    <property type="component" value="Unassembled WGS sequence"/>
</dbReference>
<dbReference type="Gene3D" id="1.20.120.450">
    <property type="entry name" value="dinb family like domain"/>
    <property type="match status" value="1"/>
</dbReference>
<dbReference type="EMBL" id="SMFZ01000001">
    <property type="protein sequence ID" value="TCK24885.1"/>
    <property type="molecule type" value="Genomic_DNA"/>
</dbReference>
<keyword evidence="2" id="KW-1185">Reference proteome</keyword>
<dbReference type="Pfam" id="PF04978">
    <property type="entry name" value="MST"/>
    <property type="match status" value="1"/>
</dbReference>
<proteinExistence type="predicted"/>
<dbReference type="InterPro" id="IPR007061">
    <property type="entry name" value="MST-like"/>
</dbReference>
<dbReference type="AlphaFoldDB" id="A0A4R1HV76"/>